<keyword evidence="4" id="KW-0732">Signal</keyword>
<dbReference type="EMBL" id="CP127295">
    <property type="protein sequence ID" value="WIY02234.1"/>
    <property type="molecule type" value="Genomic_DNA"/>
</dbReference>
<dbReference type="InterPro" id="IPR051200">
    <property type="entry name" value="Host-pathogen_enzymatic-act"/>
</dbReference>
<dbReference type="SUPFAM" id="SSF50974">
    <property type="entry name" value="Nitrous oxide reductase, N-terminal domain"/>
    <property type="match status" value="1"/>
</dbReference>
<dbReference type="InterPro" id="IPR015943">
    <property type="entry name" value="WD40/YVTN_repeat-like_dom_sf"/>
</dbReference>
<dbReference type="KEGG" id="amog:QRX60_51065"/>
<keyword evidence="1" id="KW-0378">Hydrolase</keyword>
<evidence type="ECO:0000256" key="3">
    <source>
        <dbReference type="SAM" id="MobiDB-lite"/>
    </source>
</evidence>
<sequence>MKFRFRPDGRAKLAVIAAAAALVMASGSGAAATTSPGKHAGPAGDGTAVTPVGFRVTPAGRQTGLGDLPLSAVFFPDQQHLVVANAGNGPQSLQVVDTATGTVTQTITYDQPEAVFTGLAFSPDGTHLYVSGGGSDKIRVLGVSGAHLTEQASIPLTVTDSAGRQVDAYPAGLAVTPDGARLVVADQLADAATVVDLATGHASTISVGHAPYGVTLAKDGRTAYVTNRGGNTVSVLDVSTATPAVRTTVTVGTHPNQSVLDAAGRRLYVADGDSDQVSVLDTATNRVVRTLDLAPYPNAPVGSNPLGLTLSPDGRTLYVANSGNNDVAVIDVDRGQVTGLIPTGWYPASVLASAGKLFVLNAKGLGAGPNPDGPSPFLDTPESTMDPAWRAQFIGTMMVGTLSTITLTTDPGRLAGWTRQVVDNNGFALADRVRGGGNSVVPGRVGGPTPIKHVIYVVKEARTYDQMLGDLGKGNGAPELTLFGEASTPNLRALANRFVTLDNTYANAEVGTQGWSWATAANSNSYTEQTWGATPRRHTGGTMPPAATGDPAVAPNRDPAGAYLWDRLADKGISFRNYGFAVAPDPAGKLRAPDPKLDAHTDPDYVGFQPDCADSAGSFAPQGGNSCMLPRIEEWKREFAGYVAGGNLPTVQFVSLPNDFTFGNWPGKPTPPAYIGDNDWALGQLVEAVSHSKYWADTAIFVTESNAQAGADHVDAHRTTSLVVSPYTQTGKVDSTFYSTVSVLRTIELIVGIKPLTQFDAYATPMTNAFTDCPSFTPYTATKPSTSFTEVNPPPAGGGN</sequence>
<dbReference type="PANTHER" id="PTHR47197">
    <property type="entry name" value="PROTEIN NIRF"/>
    <property type="match status" value="1"/>
</dbReference>
<dbReference type="InterPro" id="IPR011964">
    <property type="entry name" value="YVTN_b-propeller_repeat"/>
</dbReference>
<dbReference type="InterPro" id="IPR019405">
    <property type="entry name" value="Lactonase_7-beta_prop"/>
</dbReference>
<feature type="signal peptide" evidence="4">
    <location>
        <begin position="1"/>
        <end position="30"/>
    </location>
</feature>
<dbReference type="RefSeq" id="WP_285998663.1">
    <property type="nucleotide sequence ID" value="NZ_CP127295.1"/>
</dbReference>
<evidence type="ECO:0000256" key="4">
    <source>
        <dbReference type="SAM" id="SignalP"/>
    </source>
</evidence>
<dbReference type="GO" id="GO:0016788">
    <property type="term" value="F:hydrolase activity, acting on ester bonds"/>
    <property type="evidence" value="ECO:0007669"/>
    <property type="project" value="InterPro"/>
</dbReference>
<evidence type="ECO:0000256" key="2">
    <source>
        <dbReference type="ARBA" id="ARBA00023026"/>
    </source>
</evidence>
<gene>
    <name evidence="5" type="ORF">QRX60_51065</name>
</gene>
<dbReference type="Proteomes" id="UP001239397">
    <property type="component" value="Chromosome"/>
</dbReference>
<keyword evidence="6" id="KW-1185">Reference proteome</keyword>
<dbReference type="Pfam" id="PF04185">
    <property type="entry name" value="Phosphoesterase"/>
    <property type="match status" value="1"/>
</dbReference>
<keyword evidence="2" id="KW-0843">Virulence</keyword>
<dbReference type="Pfam" id="PF10282">
    <property type="entry name" value="Lactonase"/>
    <property type="match status" value="1"/>
</dbReference>
<dbReference type="AlphaFoldDB" id="A0A9Y2NHU5"/>
<protein>
    <submittedName>
        <fullName evidence="5">Beta-propeller fold lactonase family protein</fullName>
    </submittedName>
</protein>
<feature type="region of interest" description="Disordered" evidence="3">
    <location>
        <begin position="528"/>
        <end position="554"/>
    </location>
</feature>
<dbReference type="SUPFAM" id="SSF53649">
    <property type="entry name" value="Alkaline phosphatase-like"/>
    <property type="match status" value="1"/>
</dbReference>
<reference evidence="5 6" key="1">
    <citation type="submission" date="2023-06" db="EMBL/GenBank/DDBJ databases">
        <authorList>
            <person name="Oyuntsetseg B."/>
            <person name="Kim S.B."/>
        </authorList>
    </citation>
    <scope>NUCLEOTIDE SEQUENCE [LARGE SCALE GENOMIC DNA]</scope>
    <source>
        <strain evidence="5 6">4-36</strain>
    </source>
</reference>
<proteinExistence type="predicted"/>
<evidence type="ECO:0000313" key="5">
    <source>
        <dbReference type="EMBL" id="WIY02234.1"/>
    </source>
</evidence>
<organism evidence="5 6">
    <name type="scientific">Amycolatopsis mongoliensis</name>
    <dbReference type="NCBI Taxonomy" id="715475"/>
    <lineage>
        <taxon>Bacteria</taxon>
        <taxon>Bacillati</taxon>
        <taxon>Actinomycetota</taxon>
        <taxon>Actinomycetes</taxon>
        <taxon>Pseudonocardiales</taxon>
        <taxon>Pseudonocardiaceae</taxon>
        <taxon>Amycolatopsis</taxon>
    </lineage>
</organism>
<dbReference type="Gene3D" id="2.130.10.10">
    <property type="entry name" value="YVTN repeat-like/Quinoprotein amine dehydrogenase"/>
    <property type="match status" value="2"/>
</dbReference>
<evidence type="ECO:0000256" key="1">
    <source>
        <dbReference type="ARBA" id="ARBA00022801"/>
    </source>
</evidence>
<dbReference type="InterPro" id="IPR007312">
    <property type="entry name" value="Phosphoesterase"/>
</dbReference>
<dbReference type="InterPro" id="IPR011045">
    <property type="entry name" value="N2O_reductase_N"/>
</dbReference>
<dbReference type="PANTHER" id="PTHR47197:SF3">
    <property type="entry name" value="DIHYDRO-HEME D1 DEHYDROGENASE"/>
    <property type="match status" value="1"/>
</dbReference>
<dbReference type="InterPro" id="IPR017850">
    <property type="entry name" value="Alkaline_phosphatase_core_sf"/>
</dbReference>
<dbReference type="Gene3D" id="3.40.720.10">
    <property type="entry name" value="Alkaline Phosphatase, subunit A"/>
    <property type="match status" value="1"/>
</dbReference>
<name>A0A9Y2NHU5_9PSEU</name>
<dbReference type="NCBIfam" id="TIGR02276">
    <property type="entry name" value="beta_rpt_yvtn"/>
    <property type="match status" value="3"/>
</dbReference>
<accession>A0A9Y2NHU5</accession>
<feature type="chain" id="PRO_5040932943" evidence="4">
    <location>
        <begin position="31"/>
        <end position="800"/>
    </location>
</feature>
<evidence type="ECO:0000313" key="6">
    <source>
        <dbReference type="Proteomes" id="UP001239397"/>
    </source>
</evidence>